<dbReference type="PANTHER" id="PTHR36438:SF1">
    <property type="entry name" value="IRON-SULFUR CLUSTER REPAIR PROTEIN YTFE"/>
    <property type="match status" value="1"/>
</dbReference>
<sequence length="236" mass="26990">MKVKENNTVAEVVVDNIKAAHVFKKYGIDFCCGGGITLEKACKNNNADFDALKAEIEALDTNTNRLYNYDKWELDFLIDHIVNIHHTYVEENIPILLQYANKVAKVHGHHYTEVVKINNLVEAVVKELAAHMKKEELILFPYIKQQVRALKEGVKPPTPHFGSVNNPIDMMLDEHETAGDIFKEIAALSNNYAPPEEACNTFRALYSKLEEFEQDLHQHIHLENNILFPKAIQLEQ</sequence>
<evidence type="ECO:0000259" key="5">
    <source>
        <dbReference type="Pfam" id="PF01814"/>
    </source>
</evidence>
<dbReference type="GO" id="GO:0046872">
    <property type="term" value="F:metal ion binding"/>
    <property type="evidence" value="ECO:0007669"/>
    <property type="project" value="UniProtKB-KW"/>
</dbReference>
<reference evidence="6" key="1">
    <citation type="submission" date="2024-05" db="EMBL/GenBank/DDBJ databases">
        <title>Pontimicrobium maritimus sp. nov., isolated form sea water.</title>
        <authorList>
            <person name="Muhammad N."/>
            <person name="Vuong T.Q."/>
            <person name="Han H.L."/>
            <person name="Kim S.-G."/>
        </authorList>
    </citation>
    <scope>NUCLEOTIDE SEQUENCE</scope>
    <source>
        <strain evidence="6">SW4</strain>
    </source>
</reference>
<protein>
    <submittedName>
        <fullName evidence="6">Iron-sulfur cluster repair di-iron protein</fullName>
    </submittedName>
</protein>
<evidence type="ECO:0000313" key="6">
    <source>
        <dbReference type="EMBL" id="XBG59885.1"/>
    </source>
</evidence>
<dbReference type="InterPro" id="IPR012312">
    <property type="entry name" value="Hemerythrin-like"/>
</dbReference>
<dbReference type="Gene3D" id="1.20.120.520">
    <property type="entry name" value="nmb1532 protein domain like"/>
    <property type="match status" value="1"/>
</dbReference>
<dbReference type="EMBL" id="CP157199">
    <property type="protein sequence ID" value="XBG59885.1"/>
    <property type="molecule type" value="Genomic_DNA"/>
</dbReference>
<dbReference type="Pfam" id="PF01814">
    <property type="entry name" value="Hemerythrin"/>
    <property type="match status" value="1"/>
</dbReference>
<dbReference type="Pfam" id="PF04405">
    <property type="entry name" value="ScdA_N"/>
    <property type="match status" value="1"/>
</dbReference>
<dbReference type="InterPro" id="IPR019903">
    <property type="entry name" value="RIC_family"/>
</dbReference>
<dbReference type="PANTHER" id="PTHR36438">
    <property type="entry name" value="IRON-SULFUR CLUSTER REPAIR PROTEIN YTFE"/>
    <property type="match status" value="1"/>
</dbReference>
<dbReference type="InterPro" id="IPR038062">
    <property type="entry name" value="ScdA-like_N_sf"/>
</dbReference>
<evidence type="ECO:0000256" key="4">
    <source>
        <dbReference type="ARBA" id="ARBA00023004"/>
    </source>
</evidence>
<feature type="domain" description="Hemerythrin-like" evidence="5">
    <location>
        <begin position="80"/>
        <end position="231"/>
    </location>
</feature>
<dbReference type="RefSeq" id="WP_347921826.1">
    <property type="nucleotide sequence ID" value="NZ_CP157199.1"/>
</dbReference>
<keyword evidence="3" id="KW-0479">Metal-binding</keyword>
<evidence type="ECO:0000256" key="2">
    <source>
        <dbReference type="ARBA" id="ARBA00022490"/>
    </source>
</evidence>
<evidence type="ECO:0000256" key="3">
    <source>
        <dbReference type="ARBA" id="ARBA00022723"/>
    </source>
</evidence>
<proteinExistence type="predicted"/>
<dbReference type="AlphaFoldDB" id="A0AAU7BNI1"/>
<gene>
    <name evidence="6" type="primary">ric</name>
    <name evidence="6" type="ORF">ABGB03_08420</name>
</gene>
<dbReference type="Gene3D" id="1.10.3910.10">
    <property type="entry name" value="SP0561-like"/>
    <property type="match status" value="1"/>
</dbReference>
<evidence type="ECO:0000256" key="1">
    <source>
        <dbReference type="ARBA" id="ARBA00004496"/>
    </source>
</evidence>
<keyword evidence="4" id="KW-0408">Iron</keyword>
<name>A0AAU7BNI1_9FLAO</name>
<keyword evidence="2" id="KW-0963">Cytoplasm</keyword>
<organism evidence="6">
    <name type="scientific">Pontimicrobium sp. SW4</name>
    <dbReference type="NCBI Taxonomy" id="3153519"/>
    <lineage>
        <taxon>Bacteria</taxon>
        <taxon>Pseudomonadati</taxon>
        <taxon>Bacteroidota</taxon>
        <taxon>Flavobacteriia</taxon>
        <taxon>Flavobacteriales</taxon>
        <taxon>Flavobacteriaceae</taxon>
        <taxon>Pontimicrobium</taxon>
    </lineage>
</organism>
<dbReference type="NCBIfam" id="TIGR03652">
    <property type="entry name" value="FeS_repair_RIC"/>
    <property type="match status" value="1"/>
</dbReference>
<accession>A0AAU7BNI1</accession>
<dbReference type="GO" id="GO:0005737">
    <property type="term" value="C:cytoplasm"/>
    <property type="evidence" value="ECO:0007669"/>
    <property type="project" value="UniProtKB-SubCell"/>
</dbReference>
<comment type="subcellular location">
    <subcellularLocation>
        <location evidence="1">Cytoplasm</location>
    </subcellularLocation>
</comment>